<feature type="region of interest" description="Disordered" evidence="1">
    <location>
        <begin position="48"/>
        <end position="126"/>
    </location>
</feature>
<dbReference type="EMBL" id="CADCUS010000553">
    <property type="protein sequence ID" value="CAA9441402.1"/>
    <property type="molecule type" value="Genomic_DNA"/>
</dbReference>
<protein>
    <submittedName>
        <fullName evidence="2">Uncharacterized protein</fullName>
    </submittedName>
</protein>
<evidence type="ECO:0000256" key="1">
    <source>
        <dbReference type="SAM" id="MobiDB-lite"/>
    </source>
</evidence>
<evidence type="ECO:0000313" key="2">
    <source>
        <dbReference type="EMBL" id="CAA9441402.1"/>
    </source>
</evidence>
<proteinExistence type="predicted"/>
<reference evidence="2" key="1">
    <citation type="submission" date="2020-02" db="EMBL/GenBank/DDBJ databases">
        <authorList>
            <person name="Meier V. D."/>
        </authorList>
    </citation>
    <scope>NUCLEOTIDE SEQUENCE</scope>
    <source>
        <strain evidence="2">AVDCRST_MAG66</strain>
    </source>
</reference>
<dbReference type="AlphaFoldDB" id="A0A6J4QM79"/>
<sequence>CSTRPGTCGCTAATPCWPTRTGRGCSSRRGCRCAGTCPWPMSTTGCWSRPRRPRSVRTRAWRTTGRSVEGRPTSRGPTGSPCRRPCGSPGWWRSSGSARRSWSTASRSRRPARVGPTPVARRTVHG</sequence>
<name>A0A6J4QM79_9PSEU</name>
<feature type="compositionally biased region" description="Basic residues" evidence="1">
    <location>
        <begin position="49"/>
        <end position="60"/>
    </location>
</feature>
<gene>
    <name evidence="2" type="ORF">AVDCRST_MAG66-4017</name>
</gene>
<accession>A0A6J4QM79</accession>
<feature type="compositionally biased region" description="Low complexity" evidence="1">
    <location>
        <begin position="87"/>
        <end position="106"/>
    </location>
</feature>
<organism evidence="2">
    <name type="scientific">uncultured Pseudonocardia sp</name>
    <dbReference type="NCBI Taxonomy" id="211455"/>
    <lineage>
        <taxon>Bacteria</taxon>
        <taxon>Bacillati</taxon>
        <taxon>Actinomycetota</taxon>
        <taxon>Actinomycetes</taxon>
        <taxon>Pseudonocardiales</taxon>
        <taxon>Pseudonocardiaceae</taxon>
        <taxon>Pseudonocardia</taxon>
        <taxon>environmental samples</taxon>
    </lineage>
</organism>
<feature type="non-terminal residue" evidence="2">
    <location>
        <position position="1"/>
    </location>
</feature>
<feature type="non-terminal residue" evidence="2">
    <location>
        <position position="126"/>
    </location>
</feature>